<evidence type="ECO:0000256" key="1">
    <source>
        <dbReference type="SAM" id="Phobius"/>
    </source>
</evidence>
<proteinExistence type="predicted"/>
<evidence type="ECO:0000313" key="3">
    <source>
        <dbReference type="Proteomes" id="UP001208570"/>
    </source>
</evidence>
<protein>
    <submittedName>
        <fullName evidence="2">Uncharacterized protein</fullName>
    </submittedName>
</protein>
<dbReference type="AlphaFoldDB" id="A0AAD9IR50"/>
<keyword evidence="1" id="KW-0472">Membrane</keyword>
<keyword evidence="1" id="KW-1133">Transmembrane helix</keyword>
<organism evidence="2 3">
    <name type="scientific">Paralvinella palmiformis</name>
    <dbReference type="NCBI Taxonomy" id="53620"/>
    <lineage>
        <taxon>Eukaryota</taxon>
        <taxon>Metazoa</taxon>
        <taxon>Spiralia</taxon>
        <taxon>Lophotrochozoa</taxon>
        <taxon>Annelida</taxon>
        <taxon>Polychaeta</taxon>
        <taxon>Sedentaria</taxon>
        <taxon>Canalipalpata</taxon>
        <taxon>Terebellida</taxon>
        <taxon>Terebelliformia</taxon>
        <taxon>Alvinellidae</taxon>
        <taxon>Paralvinella</taxon>
    </lineage>
</organism>
<accession>A0AAD9IR50</accession>
<feature type="transmembrane region" description="Helical" evidence="1">
    <location>
        <begin position="71"/>
        <end position="95"/>
    </location>
</feature>
<name>A0AAD9IR50_9ANNE</name>
<reference evidence="2" key="1">
    <citation type="journal article" date="2023" name="Mol. Biol. Evol.">
        <title>Third-Generation Sequencing Reveals the Adaptive Role of the Epigenome in Three Deep-Sea Polychaetes.</title>
        <authorList>
            <person name="Perez M."/>
            <person name="Aroh O."/>
            <person name="Sun Y."/>
            <person name="Lan Y."/>
            <person name="Juniper S.K."/>
            <person name="Young C.R."/>
            <person name="Angers B."/>
            <person name="Qian P.Y."/>
        </authorList>
    </citation>
    <scope>NUCLEOTIDE SEQUENCE</scope>
    <source>
        <strain evidence="2">P08H-3</strain>
    </source>
</reference>
<dbReference type="Proteomes" id="UP001208570">
    <property type="component" value="Unassembled WGS sequence"/>
</dbReference>
<gene>
    <name evidence="2" type="ORF">LSH36_2020g00001</name>
</gene>
<keyword evidence="1" id="KW-0812">Transmembrane</keyword>
<dbReference type="EMBL" id="JAODUP010002017">
    <property type="protein sequence ID" value="KAK2139116.1"/>
    <property type="molecule type" value="Genomic_DNA"/>
</dbReference>
<keyword evidence="3" id="KW-1185">Reference proteome</keyword>
<comment type="caution">
    <text evidence="2">The sequence shown here is derived from an EMBL/GenBank/DDBJ whole genome shotgun (WGS) entry which is preliminary data.</text>
</comment>
<evidence type="ECO:0000313" key="2">
    <source>
        <dbReference type="EMBL" id="KAK2139116.1"/>
    </source>
</evidence>
<sequence length="100" mass="10737">MLYVELYTGNLFSVCDAPSGKGRNSTVFSEYKTVSLSLLKTILTDKKEELSSNIQSNLTLVESSDGSINDIIIVVSCVGVIVAAAIITTIPVVLLRGSRR</sequence>